<proteinExistence type="predicted"/>
<dbReference type="EMBL" id="JAATEL010000010">
    <property type="protein sequence ID" value="NJP14929.1"/>
    <property type="molecule type" value="Genomic_DNA"/>
</dbReference>
<evidence type="ECO:0000313" key="2">
    <source>
        <dbReference type="EMBL" id="NJP14929.1"/>
    </source>
</evidence>
<sequence length="413" mass="42743">MGQFGTPAGQDGPGQDGPGQDAIDNGTADGTRDTMADEPLPELVELIAAIRRCMAELSWSYHVLGRKTNASSSTWNRWCTQTRLPRRDALVSFAEAAPEVVGRHRLLALWDAALAAQESARRTETSARKTEMSAGEPKTAARHTETAAPHTETGTRHTETSAPSTETGARHTEMSARETTARSTDPRAASPSAAQTAPAPPQPSSPPPATQAVPAAAATPAVPAAAAAPSAPAGRHFSLGSLLLGAAGVLALGAGLTVWIMSANADDTTGAPPAAPPTTTAAPITVQPSPTISCHGTTCAGLDPARTHCADDAVTAYSGQKYGATIELRHSPSCGTVWAKMSRTFAGDRVTVTHRDGHSEEYRQQYGRDAHTLMLVVDSPEDAKACAIIQDRGTFCATHRGPVTPAAVAATSS</sequence>
<reference evidence="2 3" key="1">
    <citation type="submission" date="2020-03" db="EMBL/GenBank/DDBJ databases">
        <title>WGS of actinomycetes isolated from Thailand.</title>
        <authorList>
            <person name="Thawai C."/>
        </authorList>
    </citation>
    <scope>NUCLEOTIDE SEQUENCE [LARGE SCALE GENOMIC DNA]</scope>
    <source>
        <strain evidence="2 3">NBRC 13905</strain>
    </source>
</reference>
<feature type="region of interest" description="Disordered" evidence="1">
    <location>
        <begin position="119"/>
        <end position="216"/>
    </location>
</feature>
<gene>
    <name evidence="2" type="ORF">HCJ95_11640</name>
</gene>
<feature type="compositionally biased region" description="Basic and acidic residues" evidence="1">
    <location>
        <begin position="168"/>
        <end position="180"/>
    </location>
</feature>
<name>A0ABX0YUX8_STRTL</name>
<evidence type="ECO:0000313" key="3">
    <source>
        <dbReference type="Proteomes" id="UP000635996"/>
    </source>
</evidence>
<organism evidence="2 3">
    <name type="scientific">Streptomyces thermoviolaceus subsp. thermoviolaceus</name>
    <dbReference type="NCBI Taxonomy" id="66860"/>
    <lineage>
        <taxon>Bacteria</taxon>
        <taxon>Bacillati</taxon>
        <taxon>Actinomycetota</taxon>
        <taxon>Actinomycetes</taxon>
        <taxon>Kitasatosporales</taxon>
        <taxon>Streptomycetaceae</taxon>
        <taxon>Streptomyces</taxon>
    </lineage>
</organism>
<comment type="caution">
    <text evidence="2">The sequence shown here is derived from an EMBL/GenBank/DDBJ whole genome shotgun (WGS) entry which is preliminary data.</text>
</comment>
<accession>A0ABX0YUX8</accession>
<dbReference type="Pfam" id="PF10901">
    <property type="entry name" value="DUF2690"/>
    <property type="match status" value="1"/>
</dbReference>
<dbReference type="RefSeq" id="WP_168131512.1">
    <property type="nucleotide sequence ID" value="NZ_BMVZ01000014.1"/>
</dbReference>
<dbReference type="Proteomes" id="UP000635996">
    <property type="component" value="Unassembled WGS sequence"/>
</dbReference>
<evidence type="ECO:0000256" key="1">
    <source>
        <dbReference type="SAM" id="MobiDB-lite"/>
    </source>
</evidence>
<feature type="region of interest" description="Disordered" evidence="1">
    <location>
        <begin position="1"/>
        <end position="35"/>
    </location>
</feature>
<dbReference type="InterPro" id="IPR021224">
    <property type="entry name" value="DUF2690"/>
</dbReference>
<feature type="compositionally biased region" description="Pro residues" evidence="1">
    <location>
        <begin position="198"/>
        <end position="209"/>
    </location>
</feature>
<feature type="compositionally biased region" description="Basic and acidic residues" evidence="1">
    <location>
        <begin position="119"/>
        <end position="131"/>
    </location>
</feature>
<protein>
    <submittedName>
        <fullName evidence="2">DUF2690 domain-containing protein</fullName>
    </submittedName>
</protein>
<keyword evidence="3" id="KW-1185">Reference proteome</keyword>
<feature type="compositionally biased region" description="Low complexity" evidence="1">
    <location>
        <begin position="188"/>
        <end position="197"/>
    </location>
</feature>